<feature type="domain" description="Heparinase II/III-like C-terminal" evidence="3">
    <location>
        <begin position="361"/>
        <end position="441"/>
    </location>
</feature>
<comment type="subcellular location">
    <subcellularLocation>
        <location evidence="1">Cell envelope</location>
    </subcellularLocation>
</comment>
<dbReference type="InterPro" id="IPR012480">
    <property type="entry name" value="Hepar_II_III_C"/>
</dbReference>
<organism evidence="4 5">
    <name type="scientific">Candidatus Glassbacteria bacterium RIFCSPLOWO2_12_FULL_58_11</name>
    <dbReference type="NCBI Taxonomy" id="1817867"/>
    <lineage>
        <taxon>Bacteria</taxon>
        <taxon>Candidatus Glassiibacteriota</taxon>
    </lineage>
</organism>
<dbReference type="Gene3D" id="1.50.10.100">
    <property type="entry name" value="Chondroitin AC/alginate lyase"/>
    <property type="match status" value="1"/>
</dbReference>
<feature type="region of interest" description="Disordered" evidence="2">
    <location>
        <begin position="448"/>
        <end position="473"/>
    </location>
</feature>
<evidence type="ECO:0000256" key="2">
    <source>
        <dbReference type="SAM" id="MobiDB-lite"/>
    </source>
</evidence>
<accession>A0A1F5YP29</accession>
<dbReference type="Pfam" id="PF07940">
    <property type="entry name" value="Hepar_II_III_C"/>
    <property type="match status" value="1"/>
</dbReference>
<dbReference type="AlphaFoldDB" id="A0A1F5YP29"/>
<evidence type="ECO:0000259" key="3">
    <source>
        <dbReference type="Pfam" id="PF07940"/>
    </source>
</evidence>
<dbReference type="InterPro" id="IPR008929">
    <property type="entry name" value="Chondroitin_lyas"/>
</dbReference>
<evidence type="ECO:0000256" key="1">
    <source>
        <dbReference type="ARBA" id="ARBA00004196"/>
    </source>
</evidence>
<protein>
    <recommendedName>
        <fullName evidence="3">Heparinase II/III-like C-terminal domain-containing protein</fullName>
    </recommendedName>
</protein>
<proteinExistence type="predicted"/>
<evidence type="ECO:0000313" key="4">
    <source>
        <dbReference type="EMBL" id="OGG01717.1"/>
    </source>
</evidence>
<name>A0A1F5YP29_9BACT</name>
<evidence type="ECO:0000313" key="5">
    <source>
        <dbReference type="Proteomes" id="UP000179129"/>
    </source>
</evidence>
<dbReference type="STRING" id="1817867.A3F83_00395"/>
<dbReference type="PROSITE" id="PS51257">
    <property type="entry name" value="PROKAR_LIPOPROTEIN"/>
    <property type="match status" value="1"/>
</dbReference>
<sequence>MKPLRRTPIILACLPFLILVFLSCNPRSQKTGPAALPGHPRLILSGDFLELTRERCRGARAPLFAALKESVDRYSPGDRDSIPVREAGRLAEKCGFIYLVEGDTRYLEKGLEYLGRALERYIQLEREHGGGYWEAVEFRRYCCFAYDWLYGGMSELQRRELGEKIAGAGRIAWDKEWFTPYGGGGYGTLDPVFWPAVTLAGTGVDDSLSGEWFAWTTEKIHEWRKMMDQVAADDGGMYSGLAYAAYNYVRTPVYDFEIWKALTGEDLAENNPYLRWFSLWWTWCVKPNGEWPRIDDAGSVKGSIQPWHFKYLASRYHDPLSLWNLARLKEPASPTVWDVIWGPAELGISPAGPDSTWPLARHFEGLGWVVMRSGWDSTASYAIFDCGDFYYGHQHPAENAFTIFKQGSLAINSGRYEWESNHRPNYMARTIAGNTLLVYDPREKFSTEGGDTLSNDGGQVWPRPGRESFGPTKGTQWDTGDITAFETNRYYSYVCGDASRAYSPHKLSLFTRQFLQLQPDLFLIFDRVVTTRPEYKKYWIMHTIDEPLLNGSLVTVTERGGKLFCRTVLPAAAKVTKVGGPGHEFEIFGTNFPPKMVYYSLSEGEEWGSWRLQVTPGQARTADCFLNVLLAADSSATAPPEVDGLALDSDLPGVRINYNSKIYEVYFNRTGASGGKIRIASATGAVILDQPLADKVQPQAGIGN</sequence>
<comment type="caution">
    <text evidence="4">The sequence shown here is derived from an EMBL/GenBank/DDBJ whole genome shotgun (WGS) entry which is preliminary data.</text>
</comment>
<dbReference type="Proteomes" id="UP000179129">
    <property type="component" value="Unassembled WGS sequence"/>
</dbReference>
<dbReference type="Gene3D" id="2.70.98.70">
    <property type="match status" value="1"/>
</dbReference>
<dbReference type="GO" id="GO:0016829">
    <property type="term" value="F:lyase activity"/>
    <property type="evidence" value="ECO:0007669"/>
    <property type="project" value="InterPro"/>
</dbReference>
<gene>
    <name evidence="4" type="ORF">A3F83_00395</name>
</gene>
<dbReference type="GO" id="GO:0030313">
    <property type="term" value="C:cell envelope"/>
    <property type="evidence" value="ECO:0007669"/>
    <property type="project" value="UniProtKB-SubCell"/>
</dbReference>
<reference evidence="4 5" key="1">
    <citation type="journal article" date="2016" name="Nat. Commun.">
        <title>Thousands of microbial genomes shed light on interconnected biogeochemical processes in an aquifer system.</title>
        <authorList>
            <person name="Anantharaman K."/>
            <person name="Brown C.T."/>
            <person name="Hug L.A."/>
            <person name="Sharon I."/>
            <person name="Castelle C.J."/>
            <person name="Probst A.J."/>
            <person name="Thomas B.C."/>
            <person name="Singh A."/>
            <person name="Wilkins M.J."/>
            <person name="Karaoz U."/>
            <person name="Brodie E.L."/>
            <person name="Williams K.H."/>
            <person name="Hubbard S.S."/>
            <person name="Banfield J.F."/>
        </authorList>
    </citation>
    <scope>NUCLEOTIDE SEQUENCE [LARGE SCALE GENOMIC DNA]</scope>
</reference>
<dbReference type="EMBL" id="MFIX01000203">
    <property type="protein sequence ID" value="OGG01717.1"/>
    <property type="molecule type" value="Genomic_DNA"/>
</dbReference>